<name>A0A4S4LH27_9AGAM</name>
<evidence type="ECO:0000313" key="2">
    <source>
        <dbReference type="EMBL" id="THH11179.1"/>
    </source>
</evidence>
<accession>A0A4S4LH27</accession>
<comment type="caution">
    <text evidence="2">The sequence shown here is derived from an EMBL/GenBank/DDBJ whole genome shotgun (WGS) entry which is preliminary data.</text>
</comment>
<evidence type="ECO:0000313" key="3">
    <source>
        <dbReference type="Proteomes" id="UP000310158"/>
    </source>
</evidence>
<dbReference type="Gene3D" id="1.25.50.20">
    <property type="match status" value="1"/>
</dbReference>
<sequence length="116" mass="13201">MNFIMTKARNQDVMYFFAGLAANPTARRQLIKFFEDSYDALYKRFEGNFTLRYLVKSVYSPLSTEKDREAAAAFFEGKDISKYNQALAQALDGIKAKAVWIEVCDVLASSLKMICT</sequence>
<evidence type="ECO:0000259" key="1">
    <source>
        <dbReference type="Pfam" id="PF11838"/>
    </source>
</evidence>
<protein>
    <recommendedName>
        <fullName evidence="1">ERAP1-like C-terminal domain-containing protein</fullName>
    </recommendedName>
</protein>
<proteinExistence type="predicted"/>
<dbReference type="Pfam" id="PF11838">
    <property type="entry name" value="ERAP1_C"/>
    <property type="match status" value="1"/>
</dbReference>
<dbReference type="EMBL" id="SGPL01000528">
    <property type="protein sequence ID" value="THH11179.1"/>
    <property type="molecule type" value="Genomic_DNA"/>
</dbReference>
<gene>
    <name evidence="2" type="ORF">EW146_g8132</name>
</gene>
<keyword evidence="3" id="KW-1185">Reference proteome</keyword>
<dbReference type="Proteomes" id="UP000310158">
    <property type="component" value="Unassembled WGS sequence"/>
</dbReference>
<feature type="domain" description="ERAP1-like C-terminal" evidence="1">
    <location>
        <begin position="2"/>
        <end position="96"/>
    </location>
</feature>
<dbReference type="OrthoDB" id="761538at2759"/>
<reference evidence="2 3" key="1">
    <citation type="submission" date="2019-02" db="EMBL/GenBank/DDBJ databases">
        <title>Genome sequencing of the rare red list fungi Bondarzewia mesenterica.</title>
        <authorList>
            <person name="Buettner E."/>
            <person name="Kellner H."/>
        </authorList>
    </citation>
    <scope>NUCLEOTIDE SEQUENCE [LARGE SCALE GENOMIC DNA]</scope>
    <source>
        <strain evidence="2 3">DSM 108281</strain>
    </source>
</reference>
<organism evidence="2 3">
    <name type="scientific">Bondarzewia mesenterica</name>
    <dbReference type="NCBI Taxonomy" id="1095465"/>
    <lineage>
        <taxon>Eukaryota</taxon>
        <taxon>Fungi</taxon>
        <taxon>Dikarya</taxon>
        <taxon>Basidiomycota</taxon>
        <taxon>Agaricomycotina</taxon>
        <taxon>Agaricomycetes</taxon>
        <taxon>Russulales</taxon>
        <taxon>Bondarzewiaceae</taxon>
        <taxon>Bondarzewia</taxon>
    </lineage>
</organism>
<dbReference type="AlphaFoldDB" id="A0A4S4LH27"/>
<dbReference type="InterPro" id="IPR024571">
    <property type="entry name" value="ERAP1-like_C_dom"/>
</dbReference>